<dbReference type="Pfam" id="PF00027">
    <property type="entry name" value="cNMP_binding"/>
    <property type="match status" value="1"/>
</dbReference>
<keyword evidence="9" id="KW-1185">Reference proteome</keyword>
<evidence type="ECO:0000259" key="6">
    <source>
        <dbReference type="PROSITE" id="PS50042"/>
    </source>
</evidence>
<proteinExistence type="predicted"/>
<keyword evidence="3 5" id="KW-1133">Transmembrane helix</keyword>
<keyword evidence="4 5" id="KW-0472">Membrane</keyword>
<comment type="subcellular location">
    <subcellularLocation>
        <location evidence="1">Membrane</location>
        <topology evidence="1">Multi-pass membrane protein</topology>
    </subcellularLocation>
</comment>
<feature type="transmembrane region" description="Helical" evidence="5">
    <location>
        <begin position="320"/>
        <end position="339"/>
    </location>
</feature>
<evidence type="ECO:0000256" key="3">
    <source>
        <dbReference type="ARBA" id="ARBA00022989"/>
    </source>
</evidence>
<evidence type="ECO:0000313" key="8">
    <source>
        <dbReference type="EMBL" id="GMI36444.1"/>
    </source>
</evidence>
<dbReference type="PROSITE" id="PS50801">
    <property type="entry name" value="STAS"/>
    <property type="match status" value="1"/>
</dbReference>
<feature type="transmembrane region" description="Helical" evidence="5">
    <location>
        <begin position="377"/>
        <end position="404"/>
    </location>
</feature>
<evidence type="ECO:0000256" key="4">
    <source>
        <dbReference type="ARBA" id="ARBA00023136"/>
    </source>
</evidence>
<evidence type="ECO:0000313" key="9">
    <source>
        <dbReference type="Proteomes" id="UP001165082"/>
    </source>
</evidence>
<dbReference type="Gene3D" id="2.60.120.10">
    <property type="entry name" value="Jelly Rolls"/>
    <property type="match status" value="1"/>
</dbReference>
<dbReference type="Pfam" id="PF01740">
    <property type="entry name" value="STAS"/>
    <property type="match status" value="1"/>
</dbReference>
<evidence type="ECO:0000256" key="1">
    <source>
        <dbReference type="ARBA" id="ARBA00004141"/>
    </source>
</evidence>
<evidence type="ECO:0000256" key="2">
    <source>
        <dbReference type="ARBA" id="ARBA00022692"/>
    </source>
</evidence>
<evidence type="ECO:0000256" key="5">
    <source>
        <dbReference type="SAM" id="Phobius"/>
    </source>
</evidence>
<dbReference type="AlphaFoldDB" id="A0A9W7G7T9"/>
<organism evidence="8 9">
    <name type="scientific">Triparma retinervis</name>
    <dbReference type="NCBI Taxonomy" id="2557542"/>
    <lineage>
        <taxon>Eukaryota</taxon>
        <taxon>Sar</taxon>
        <taxon>Stramenopiles</taxon>
        <taxon>Ochrophyta</taxon>
        <taxon>Bolidophyceae</taxon>
        <taxon>Parmales</taxon>
        <taxon>Triparmaceae</taxon>
        <taxon>Triparma</taxon>
    </lineage>
</organism>
<dbReference type="GO" id="GO:0016020">
    <property type="term" value="C:membrane"/>
    <property type="evidence" value="ECO:0007669"/>
    <property type="project" value="UniProtKB-SubCell"/>
</dbReference>
<dbReference type="InterPro" id="IPR018490">
    <property type="entry name" value="cNMP-bd_dom_sf"/>
</dbReference>
<keyword evidence="2 5" id="KW-0812">Transmembrane</keyword>
<dbReference type="EMBL" id="BRXZ01007946">
    <property type="protein sequence ID" value="GMI36444.1"/>
    <property type="molecule type" value="Genomic_DNA"/>
</dbReference>
<feature type="domain" description="STAS" evidence="7">
    <location>
        <begin position="448"/>
        <end position="567"/>
    </location>
</feature>
<feature type="transmembrane region" description="Helical" evidence="5">
    <location>
        <begin position="251"/>
        <end position="271"/>
    </location>
</feature>
<feature type="transmembrane region" description="Helical" evidence="5">
    <location>
        <begin position="345"/>
        <end position="365"/>
    </location>
</feature>
<name>A0A9W7G7T9_9STRA</name>
<dbReference type="Gene3D" id="3.30.750.24">
    <property type="entry name" value="STAS domain"/>
    <property type="match status" value="1"/>
</dbReference>
<evidence type="ECO:0008006" key="10">
    <source>
        <dbReference type="Google" id="ProtNLM"/>
    </source>
</evidence>
<feature type="domain" description="Cyclic nucleotide-binding" evidence="6">
    <location>
        <begin position="663"/>
        <end position="727"/>
    </location>
</feature>
<reference evidence="8" key="1">
    <citation type="submission" date="2022-07" db="EMBL/GenBank/DDBJ databases">
        <title>Genome analysis of Parmales, a sister group of diatoms, reveals the evolutionary specialization of diatoms from phago-mixotrophs to photoautotrophs.</title>
        <authorList>
            <person name="Ban H."/>
            <person name="Sato S."/>
            <person name="Yoshikawa S."/>
            <person name="Kazumasa Y."/>
            <person name="Nakamura Y."/>
            <person name="Ichinomiya M."/>
            <person name="Saitoh K."/>
            <person name="Sato N."/>
            <person name="Blanc-Mathieu R."/>
            <person name="Endo H."/>
            <person name="Kuwata A."/>
            <person name="Ogata H."/>
        </authorList>
    </citation>
    <scope>NUCLEOTIDE SEQUENCE</scope>
</reference>
<feature type="transmembrane region" description="Helical" evidence="5">
    <location>
        <begin position="113"/>
        <end position="137"/>
    </location>
</feature>
<dbReference type="PANTHER" id="PTHR43310">
    <property type="entry name" value="SULFATE TRANSPORTER YBAR-RELATED"/>
    <property type="match status" value="1"/>
</dbReference>
<dbReference type="CDD" id="cd07042">
    <property type="entry name" value="STAS_SulP_like_sulfate_transporter"/>
    <property type="match status" value="1"/>
</dbReference>
<dbReference type="OrthoDB" id="409725at2759"/>
<dbReference type="Proteomes" id="UP001165082">
    <property type="component" value="Unassembled WGS sequence"/>
</dbReference>
<dbReference type="InterPro" id="IPR002645">
    <property type="entry name" value="STAS_dom"/>
</dbReference>
<dbReference type="PANTHER" id="PTHR43310:SF2">
    <property type="entry name" value="SLC26A_SULP TRANSPORTER DOMAIN-CONTAINING PROTEIN"/>
    <property type="match status" value="1"/>
</dbReference>
<dbReference type="Pfam" id="PF00916">
    <property type="entry name" value="Sulfate_transp"/>
    <property type="match status" value="1"/>
</dbReference>
<dbReference type="SUPFAM" id="SSF52091">
    <property type="entry name" value="SpoIIaa-like"/>
    <property type="match status" value="1"/>
</dbReference>
<dbReference type="CDD" id="cd00038">
    <property type="entry name" value="CAP_ED"/>
    <property type="match status" value="1"/>
</dbReference>
<feature type="transmembrane region" description="Helical" evidence="5">
    <location>
        <begin position="80"/>
        <end position="101"/>
    </location>
</feature>
<dbReference type="InterPro" id="IPR000595">
    <property type="entry name" value="cNMP-bd_dom"/>
</dbReference>
<comment type="caution">
    <text evidence="8">The sequence shown here is derived from an EMBL/GenBank/DDBJ whole genome shotgun (WGS) entry which is preliminary data.</text>
</comment>
<gene>
    <name evidence="8" type="ORF">TrRE_jg3586</name>
</gene>
<sequence length="756" mass="82488">MCLPVLYGYTSIVYREEVYAPSLPSLSKLMILSSAIHQLIMTLFSTMPFSIGQVQDAGLLFLSSMSTTIAQETSDSPHEAVPTAVVLLPVFTTMTGVALIIMGRLRLAGAVAYIPNSVVGGYLAFIGYFCLQAGVALCVSRPMSTIASWSAVADGEGFRLALPGVAAGAAMLWVSRKRAELLPHIMMAVPLAFFAAVYLWYGEDAIDKARGDKWIGAKSSSSADTGLDSVISQFDFSNVRWDIFPDLIPCWIGMVFVISFSSSLDVAAISMDMGQPLNTDKELEVIGYSNVVSGLTGGYTGSYIFSQTIFQYRTMVHSRWVGFVIAALELCVFAAKVDVLSYSPLFFFGATLIFIGLDLLLEWLIESRTKLMDEEYCILILTFLAIQAVGIDAGIIVGVVMALVEFVITNRVYSEGKKYVRRVERRSRKVRPMEAWKELQKGCYKGQVVTFELRGELFFGNCERVRKILESAVSPPFGEGRSGGLATKHVVLDFHTTTTCDSSASSSLKQFVVMANKNGVKVLGAGFTSRVRYVLSKGGVLGEEGIRPNLGGKIAWFVSVSKALEHCEDGHLGGNREATHLLPPTKSWENLKRQGGGETWGNIVKRLLGLPDAEGGQRGLDMVLNKYHEVVELEAGNSIFRQFEVGPEGFEGYSDGGASSSSESFYVILQGQVLSFSTGHELQGTYLDKGAVVGYVDFLLDRPRSFNAVVVEKARVAKITREDMHKMKEADGAVFNMVERCVLLASILELANTSEC</sequence>
<protein>
    <recommendedName>
        <fullName evidence="10">Sulfate transporter</fullName>
    </recommendedName>
</protein>
<dbReference type="InterPro" id="IPR011547">
    <property type="entry name" value="SLC26A/SulP_dom"/>
</dbReference>
<accession>A0A9W7G7T9</accession>
<evidence type="ECO:0000259" key="7">
    <source>
        <dbReference type="PROSITE" id="PS50801"/>
    </source>
</evidence>
<dbReference type="PROSITE" id="PS50042">
    <property type="entry name" value="CNMP_BINDING_3"/>
    <property type="match status" value="1"/>
</dbReference>
<dbReference type="InterPro" id="IPR036513">
    <property type="entry name" value="STAS_dom_sf"/>
</dbReference>
<dbReference type="InterPro" id="IPR052706">
    <property type="entry name" value="Membrane-Transporter-like"/>
</dbReference>
<feature type="transmembrane region" description="Helical" evidence="5">
    <location>
        <begin position="181"/>
        <end position="201"/>
    </location>
</feature>
<dbReference type="SUPFAM" id="SSF51206">
    <property type="entry name" value="cAMP-binding domain-like"/>
    <property type="match status" value="1"/>
</dbReference>
<dbReference type="InterPro" id="IPR014710">
    <property type="entry name" value="RmlC-like_jellyroll"/>
</dbReference>